<dbReference type="Gene3D" id="3.30.70.1230">
    <property type="entry name" value="Nucleotide cyclase"/>
    <property type="match status" value="1"/>
</dbReference>
<feature type="transmembrane region" description="Helical" evidence="1">
    <location>
        <begin position="376"/>
        <end position="396"/>
    </location>
</feature>
<dbReference type="SMART" id="SM01080">
    <property type="entry name" value="CHASE2"/>
    <property type="match status" value="1"/>
</dbReference>
<protein>
    <submittedName>
        <fullName evidence="3">Adenylate/guanylate cyclase domain-containing protein</fullName>
    </submittedName>
</protein>
<sequence length="749" mass="81804">MGLLARHWSRIAITLVPLVFALLHAMGVLPIGVLQRLDAIIYDARLRATMPKTIDPKVVIVDIDEKSLAEVGRWPWGRNRLAGMVDELFDRQKVAIVGFDVVFAEPDDSSGLKRLREMAQSELKDAAGFQERLTQLQSSLDYDAAFARSLEGRPVVLGYYLTSDRDGRKSGALPAPVMTREALQGRPIAFTSWDGYGANLPQLAKAAPAGGYFNSITDGDGVVRSIPLVAEHAGAYYESLALAMFRMLIGQPTVEPGFPRDRFVGRSYMGLESIVLKQGTRRLAIPVDARVATLVPFRGPGGATGGSFQYVSASDLTGKRLPEGSLKDKIVLVGTTAPGLLDLRVTPVGETYPGVETHANVISGLMDGRMFVKPDYAVGYEVVILLVSGLALAFLLPLLSATVAVLVSVGVVALLFALNYWLFMAHGLVMPLASALVMAGTAFALNMSYGYFVESRSKRELANLFGTYVPPELVDEMVKDPDSYSMKAASKELTVMFCDMRGFTNLSEKMEPTQLQELLNAVFSRLTGIIRANRGTIDKYMGDCVMAFWGAPVEMADHAPLAVKTAREMSQAVHEINREHQAKGIPPIGVGIGLNTGTMCVGDMGSDIRRSYTVIGDAVNLGSRLEGLSKVYGVDIVVSETARKQAPDFAWQELDRVRVKGKEQAVGIFHPVAPAQGLDKQAAEELRTWAAFLKSYRAQDWDQCDLQLLNLQRLGAKKYLYELYSERVASMRLLPFDPGWDGATNFETK</sequence>
<reference evidence="3 4" key="2">
    <citation type="submission" date="2020-06" db="EMBL/GenBank/DDBJ databases">
        <title>Ramlibacter rhizophilus sp. nov., isolated from rhizosphere soil of national flower Mugunghwa from South Korea.</title>
        <authorList>
            <person name="Zheng-Fei Y."/>
            <person name="Huan T."/>
        </authorList>
    </citation>
    <scope>NUCLEOTIDE SEQUENCE [LARGE SCALE GENOMIC DNA]</scope>
    <source>
        <strain evidence="3 4">B156</strain>
    </source>
</reference>
<evidence type="ECO:0000313" key="3">
    <source>
        <dbReference type="EMBL" id="NNU44873.1"/>
    </source>
</evidence>
<dbReference type="Pfam" id="PF05226">
    <property type="entry name" value="CHASE2"/>
    <property type="match status" value="1"/>
</dbReference>
<feature type="transmembrane region" description="Helical" evidence="1">
    <location>
        <begin position="428"/>
        <end position="452"/>
    </location>
</feature>
<keyword evidence="1" id="KW-0472">Membrane</keyword>
<dbReference type="InterPro" id="IPR001054">
    <property type="entry name" value="A/G_cyclase"/>
</dbReference>
<dbReference type="EMBL" id="JABFCS010000001">
    <property type="protein sequence ID" value="NNU44873.1"/>
    <property type="molecule type" value="Genomic_DNA"/>
</dbReference>
<accession>A0A849KLR7</accession>
<dbReference type="GO" id="GO:0006171">
    <property type="term" value="P:cAMP biosynthetic process"/>
    <property type="evidence" value="ECO:0007669"/>
    <property type="project" value="TreeGrafter"/>
</dbReference>
<dbReference type="PANTHER" id="PTHR43081">
    <property type="entry name" value="ADENYLATE CYCLASE, TERMINAL-DIFFERENTIATION SPECIFIC-RELATED"/>
    <property type="match status" value="1"/>
</dbReference>
<keyword evidence="1" id="KW-1133">Transmembrane helix</keyword>
<feature type="domain" description="Guanylate cyclase" evidence="2">
    <location>
        <begin position="494"/>
        <end position="626"/>
    </location>
</feature>
<dbReference type="InterPro" id="IPR007890">
    <property type="entry name" value="CHASE2"/>
</dbReference>
<evidence type="ECO:0000259" key="2">
    <source>
        <dbReference type="PROSITE" id="PS50125"/>
    </source>
</evidence>
<dbReference type="SMART" id="SM00044">
    <property type="entry name" value="CYCc"/>
    <property type="match status" value="1"/>
</dbReference>
<dbReference type="Pfam" id="PF00211">
    <property type="entry name" value="Guanylate_cyc"/>
    <property type="match status" value="1"/>
</dbReference>
<dbReference type="InterPro" id="IPR050697">
    <property type="entry name" value="Adenylyl/Guanylyl_Cyclase_3/4"/>
</dbReference>
<dbReference type="CDD" id="cd07302">
    <property type="entry name" value="CHD"/>
    <property type="match status" value="1"/>
</dbReference>
<dbReference type="GO" id="GO:0035556">
    <property type="term" value="P:intracellular signal transduction"/>
    <property type="evidence" value="ECO:0007669"/>
    <property type="project" value="InterPro"/>
</dbReference>
<name>A0A849KLR7_9BURK</name>
<keyword evidence="4" id="KW-1185">Reference proteome</keyword>
<organism evidence="3 4">
    <name type="scientific">Ramlibacter montanisoli</name>
    <dbReference type="NCBI Taxonomy" id="2732512"/>
    <lineage>
        <taxon>Bacteria</taxon>
        <taxon>Pseudomonadati</taxon>
        <taxon>Pseudomonadota</taxon>
        <taxon>Betaproteobacteria</taxon>
        <taxon>Burkholderiales</taxon>
        <taxon>Comamonadaceae</taxon>
        <taxon>Ramlibacter</taxon>
    </lineage>
</organism>
<keyword evidence="1" id="KW-0812">Transmembrane</keyword>
<evidence type="ECO:0000256" key="1">
    <source>
        <dbReference type="SAM" id="Phobius"/>
    </source>
</evidence>
<evidence type="ECO:0000313" key="4">
    <source>
        <dbReference type="Proteomes" id="UP000552954"/>
    </source>
</evidence>
<gene>
    <name evidence="3" type="ORF">HK415_19465</name>
</gene>
<dbReference type="AlphaFoldDB" id="A0A849KLR7"/>
<dbReference type="InterPro" id="IPR029787">
    <property type="entry name" value="Nucleotide_cyclase"/>
</dbReference>
<dbReference type="SUPFAM" id="SSF55073">
    <property type="entry name" value="Nucleotide cyclase"/>
    <property type="match status" value="1"/>
</dbReference>
<dbReference type="RefSeq" id="WP_171562133.1">
    <property type="nucleotide sequence ID" value="NZ_JABFCS010000001.1"/>
</dbReference>
<dbReference type="Proteomes" id="UP000552954">
    <property type="component" value="Unassembled WGS sequence"/>
</dbReference>
<comment type="caution">
    <text evidence="3">The sequence shown here is derived from an EMBL/GenBank/DDBJ whole genome shotgun (WGS) entry which is preliminary data.</text>
</comment>
<dbReference type="PROSITE" id="PS50125">
    <property type="entry name" value="GUANYLATE_CYCLASE_2"/>
    <property type="match status" value="1"/>
</dbReference>
<dbReference type="GO" id="GO:0004016">
    <property type="term" value="F:adenylate cyclase activity"/>
    <property type="evidence" value="ECO:0007669"/>
    <property type="project" value="UniProtKB-ARBA"/>
</dbReference>
<feature type="transmembrane region" description="Helical" evidence="1">
    <location>
        <begin position="403"/>
        <end position="422"/>
    </location>
</feature>
<reference evidence="3 4" key="1">
    <citation type="submission" date="2020-05" db="EMBL/GenBank/DDBJ databases">
        <authorList>
            <person name="Khan S.A."/>
            <person name="Jeon C.O."/>
            <person name="Chun B.H."/>
        </authorList>
    </citation>
    <scope>NUCLEOTIDE SEQUENCE [LARGE SCALE GENOMIC DNA]</scope>
    <source>
        <strain evidence="3 4">B156</strain>
    </source>
</reference>
<proteinExistence type="predicted"/>
<dbReference type="PANTHER" id="PTHR43081:SF1">
    <property type="entry name" value="ADENYLATE CYCLASE, TERMINAL-DIFFERENTIATION SPECIFIC"/>
    <property type="match status" value="1"/>
</dbReference>